<accession>F0YSG5</accession>
<feature type="non-terminal residue" evidence="2">
    <location>
        <position position="267"/>
    </location>
</feature>
<evidence type="ECO:0000256" key="1">
    <source>
        <dbReference type="SAM" id="SignalP"/>
    </source>
</evidence>
<organism evidence="3">
    <name type="scientific">Aureococcus anophagefferens</name>
    <name type="common">Harmful bloom alga</name>
    <dbReference type="NCBI Taxonomy" id="44056"/>
    <lineage>
        <taxon>Eukaryota</taxon>
        <taxon>Sar</taxon>
        <taxon>Stramenopiles</taxon>
        <taxon>Ochrophyta</taxon>
        <taxon>Pelagophyceae</taxon>
        <taxon>Pelagomonadales</taxon>
        <taxon>Pelagomonadaceae</taxon>
        <taxon>Aureococcus</taxon>
    </lineage>
</organism>
<keyword evidence="3" id="KW-1185">Reference proteome</keyword>
<sequence length="267" mass="27603">MTMGHGLLPSCLVVALLRACATSSEEALRARLQAAASSRSTWSPTAPPRDGAAPPLNLTASLRRRGAHAGAGAPRDADVLVAVLLSGDVSEFAQAPRPSAWPRRVEAALDFFVALESTLGAAPGARFDVAALVFEDAPDAPGLDFGERYHHCDAYRSFAAKDKFARTCRCDVHQLLARSFLPLRTVDAGPGAGKRAAELLRGLAAPYGVVVLVDGAGALAAAAAVHELAAAARRSGAAHAALGPGELPKLPRAAKQFAAHPLNFARA</sequence>
<dbReference type="EMBL" id="GL833978">
    <property type="protein sequence ID" value="EGB01944.1"/>
    <property type="molecule type" value="Genomic_DNA"/>
</dbReference>
<name>F0YSG5_AURAN</name>
<dbReference type="RefSeq" id="XP_009043356.1">
    <property type="nucleotide sequence ID" value="XM_009045108.1"/>
</dbReference>
<dbReference type="InParanoid" id="F0YSG5"/>
<feature type="chain" id="PRO_5003263215" description="VWFA domain-containing protein" evidence="1">
    <location>
        <begin position="24"/>
        <end position="267"/>
    </location>
</feature>
<proteinExistence type="predicted"/>
<protein>
    <recommendedName>
        <fullName evidence="4">VWFA domain-containing protein</fullName>
    </recommendedName>
</protein>
<keyword evidence="1" id="KW-0732">Signal</keyword>
<dbReference type="GeneID" id="20227433"/>
<evidence type="ECO:0008006" key="4">
    <source>
        <dbReference type="Google" id="ProtNLM"/>
    </source>
</evidence>
<dbReference type="AlphaFoldDB" id="F0YSG5"/>
<dbReference type="Proteomes" id="UP000002729">
    <property type="component" value="Unassembled WGS sequence"/>
</dbReference>
<evidence type="ECO:0000313" key="3">
    <source>
        <dbReference type="Proteomes" id="UP000002729"/>
    </source>
</evidence>
<dbReference type="KEGG" id="aaf:AURANDRAFT_69342"/>
<reference evidence="2 3" key="1">
    <citation type="journal article" date="2011" name="Proc. Natl. Acad. Sci. U.S.A.">
        <title>Niche of harmful alga Aureococcus anophagefferens revealed through ecogenomics.</title>
        <authorList>
            <person name="Gobler C.J."/>
            <person name="Berry D.L."/>
            <person name="Dyhrman S.T."/>
            <person name="Wilhelm S.W."/>
            <person name="Salamov A."/>
            <person name="Lobanov A.V."/>
            <person name="Zhang Y."/>
            <person name="Collier J.L."/>
            <person name="Wurch L.L."/>
            <person name="Kustka A.B."/>
            <person name="Dill B.D."/>
            <person name="Shah M."/>
            <person name="VerBerkmoes N.C."/>
            <person name="Kuo A."/>
            <person name="Terry A."/>
            <person name="Pangilinan J."/>
            <person name="Lindquist E.A."/>
            <person name="Lucas S."/>
            <person name="Paulsen I.T."/>
            <person name="Hattenrath-Lehmann T.K."/>
            <person name="Talmage S.C."/>
            <person name="Walker E.A."/>
            <person name="Koch F."/>
            <person name="Burson A.M."/>
            <person name="Marcoval M.A."/>
            <person name="Tang Y.Z."/>
            <person name="Lecleir G.R."/>
            <person name="Coyne K.J."/>
            <person name="Berg G.M."/>
            <person name="Bertrand E.M."/>
            <person name="Saito M.A."/>
            <person name="Gladyshev V.N."/>
            <person name="Grigoriev I.V."/>
        </authorList>
    </citation>
    <scope>NUCLEOTIDE SEQUENCE [LARGE SCALE GENOMIC DNA]</scope>
    <source>
        <strain evidence="3">CCMP 1984</strain>
    </source>
</reference>
<evidence type="ECO:0000313" key="2">
    <source>
        <dbReference type="EMBL" id="EGB01944.1"/>
    </source>
</evidence>
<feature type="signal peptide" evidence="1">
    <location>
        <begin position="1"/>
        <end position="23"/>
    </location>
</feature>
<gene>
    <name evidence="2" type="ORF">AURANDRAFT_69342</name>
</gene>